<name>A0ABR9MGT5_9ACTN</name>
<keyword evidence="3 4" id="KW-0732">Signal</keyword>
<dbReference type="RefSeq" id="WP_192791711.1">
    <property type="nucleotide sequence ID" value="NZ_JADBEK010000001.1"/>
</dbReference>
<sequence length="428" mass="44664">MKIRRRAPRAIALALAPLFALATGCGRPADVGGQGSAPTTVDSSPATGKIQVWAFANEGEALEAIATDFEAANPGTDVVITPVPNAELPRKVDTAVATGNVPDIVQPSTALPTLVSTGGLAPVPAGVMDDAQFFPGAVEAGTVNGTRYAVPWYVTVQGLYYRTDLVKAAGVKPPATWGDVLGFGKALKSRGVKVGYAAPFTPEDSWQLLLPLIYQEGGSVLKGDAFTFDTPQVITAFTTYQKLFTSGAATTDYAPTQPGETETDVVKGDVGAATSGSFFYGYLRQTAKANGTDPDLIGVAALPAGSDNNDSYLGGSGLSVFKEAPNAAGAWKFIRYLTQPKVQAKFYTTAGVLPAATAAWQNEPLSADPALTTFRKALQTARATPPIVTWTEIRKAMSEYGEQLARGKITPEQAATQLQQRAASIGIG</sequence>
<dbReference type="PANTHER" id="PTHR30061:SF50">
    <property type="entry name" value="MALTOSE_MALTODEXTRIN-BINDING PERIPLASMIC PROTEIN"/>
    <property type="match status" value="1"/>
</dbReference>
<dbReference type="PANTHER" id="PTHR30061">
    <property type="entry name" value="MALTOSE-BINDING PERIPLASMIC PROTEIN"/>
    <property type="match status" value="1"/>
</dbReference>
<evidence type="ECO:0000256" key="4">
    <source>
        <dbReference type="SAM" id="SignalP"/>
    </source>
</evidence>
<proteinExistence type="inferred from homology"/>
<keyword evidence="5" id="KW-0762">Sugar transport</keyword>
<comment type="similarity">
    <text evidence="1">Belongs to the bacterial solute-binding protein 1 family.</text>
</comment>
<dbReference type="PROSITE" id="PS51257">
    <property type="entry name" value="PROKAR_LIPOPROTEIN"/>
    <property type="match status" value="1"/>
</dbReference>
<organism evidence="5 6">
    <name type="scientific">Nonomuraea angiospora</name>
    <dbReference type="NCBI Taxonomy" id="46172"/>
    <lineage>
        <taxon>Bacteria</taxon>
        <taxon>Bacillati</taxon>
        <taxon>Actinomycetota</taxon>
        <taxon>Actinomycetes</taxon>
        <taxon>Streptosporangiales</taxon>
        <taxon>Streptosporangiaceae</taxon>
        <taxon>Nonomuraea</taxon>
    </lineage>
</organism>
<dbReference type="SUPFAM" id="SSF53850">
    <property type="entry name" value="Periplasmic binding protein-like II"/>
    <property type="match status" value="1"/>
</dbReference>
<evidence type="ECO:0000313" key="5">
    <source>
        <dbReference type="EMBL" id="MBE1592117.1"/>
    </source>
</evidence>
<dbReference type="Pfam" id="PF01547">
    <property type="entry name" value="SBP_bac_1"/>
    <property type="match status" value="1"/>
</dbReference>
<dbReference type="EMBL" id="JADBEK010000001">
    <property type="protein sequence ID" value="MBE1592117.1"/>
    <property type="molecule type" value="Genomic_DNA"/>
</dbReference>
<evidence type="ECO:0000256" key="1">
    <source>
        <dbReference type="ARBA" id="ARBA00008520"/>
    </source>
</evidence>
<dbReference type="Proteomes" id="UP000633509">
    <property type="component" value="Unassembled WGS sequence"/>
</dbReference>
<feature type="signal peptide" evidence="4">
    <location>
        <begin position="1"/>
        <end position="22"/>
    </location>
</feature>
<comment type="caution">
    <text evidence="5">The sequence shown here is derived from an EMBL/GenBank/DDBJ whole genome shotgun (WGS) entry which is preliminary data.</text>
</comment>
<keyword evidence="2" id="KW-0813">Transport</keyword>
<keyword evidence="6" id="KW-1185">Reference proteome</keyword>
<protein>
    <submittedName>
        <fullName evidence="5">Multiple sugar transport system substrate-binding protein</fullName>
    </submittedName>
</protein>
<evidence type="ECO:0000313" key="6">
    <source>
        <dbReference type="Proteomes" id="UP000633509"/>
    </source>
</evidence>
<dbReference type="InterPro" id="IPR006059">
    <property type="entry name" value="SBP"/>
</dbReference>
<reference evidence="5 6" key="1">
    <citation type="submission" date="2020-10" db="EMBL/GenBank/DDBJ databases">
        <title>Sequencing the genomes of 1000 actinobacteria strains.</title>
        <authorList>
            <person name="Klenk H.-P."/>
        </authorList>
    </citation>
    <scope>NUCLEOTIDE SEQUENCE [LARGE SCALE GENOMIC DNA]</scope>
    <source>
        <strain evidence="5 6">DSM 43173</strain>
    </source>
</reference>
<gene>
    <name evidence="5" type="ORF">H4W80_010375</name>
</gene>
<feature type="chain" id="PRO_5045754812" evidence="4">
    <location>
        <begin position="23"/>
        <end position="428"/>
    </location>
</feature>
<accession>A0ABR9MGT5</accession>
<dbReference type="Gene3D" id="3.40.190.10">
    <property type="entry name" value="Periplasmic binding protein-like II"/>
    <property type="match status" value="2"/>
</dbReference>
<evidence type="ECO:0000256" key="2">
    <source>
        <dbReference type="ARBA" id="ARBA00022448"/>
    </source>
</evidence>
<evidence type="ECO:0000256" key="3">
    <source>
        <dbReference type="ARBA" id="ARBA00022729"/>
    </source>
</evidence>